<evidence type="ECO:0000313" key="3">
    <source>
        <dbReference type="Proteomes" id="UP000218811"/>
    </source>
</evidence>
<accession>A0A2H3J1S6</accession>
<dbReference type="EMBL" id="KB467876">
    <property type="protein sequence ID" value="PCH36210.1"/>
    <property type="molecule type" value="Genomic_DNA"/>
</dbReference>
<feature type="region of interest" description="Disordered" evidence="1">
    <location>
        <begin position="99"/>
        <end position="123"/>
    </location>
</feature>
<reference evidence="2 3" key="1">
    <citation type="journal article" date="2012" name="Science">
        <title>The Paleozoic origin of enzymatic lignin decomposition reconstructed from 31 fungal genomes.</title>
        <authorList>
            <person name="Floudas D."/>
            <person name="Binder M."/>
            <person name="Riley R."/>
            <person name="Barry K."/>
            <person name="Blanchette R.A."/>
            <person name="Henrissat B."/>
            <person name="Martinez A.T."/>
            <person name="Otillar R."/>
            <person name="Spatafora J.W."/>
            <person name="Yadav J.S."/>
            <person name="Aerts A."/>
            <person name="Benoit I."/>
            <person name="Boyd A."/>
            <person name="Carlson A."/>
            <person name="Copeland A."/>
            <person name="Coutinho P.M."/>
            <person name="de Vries R.P."/>
            <person name="Ferreira P."/>
            <person name="Findley K."/>
            <person name="Foster B."/>
            <person name="Gaskell J."/>
            <person name="Glotzer D."/>
            <person name="Gorecki P."/>
            <person name="Heitman J."/>
            <person name="Hesse C."/>
            <person name="Hori C."/>
            <person name="Igarashi K."/>
            <person name="Jurgens J.A."/>
            <person name="Kallen N."/>
            <person name="Kersten P."/>
            <person name="Kohler A."/>
            <person name="Kuees U."/>
            <person name="Kumar T.K.A."/>
            <person name="Kuo A."/>
            <person name="LaButti K."/>
            <person name="Larrondo L.F."/>
            <person name="Lindquist E."/>
            <person name="Ling A."/>
            <person name="Lombard V."/>
            <person name="Lucas S."/>
            <person name="Lundell T."/>
            <person name="Martin R."/>
            <person name="McLaughlin D.J."/>
            <person name="Morgenstern I."/>
            <person name="Morin E."/>
            <person name="Murat C."/>
            <person name="Nagy L.G."/>
            <person name="Nolan M."/>
            <person name="Ohm R.A."/>
            <person name="Patyshakuliyeva A."/>
            <person name="Rokas A."/>
            <person name="Ruiz-Duenas F.J."/>
            <person name="Sabat G."/>
            <person name="Salamov A."/>
            <person name="Samejima M."/>
            <person name="Schmutz J."/>
            <person name="Slot J.C."/>
            <person name="St John F."/>
            <person name="Stenlid J."/>
            <person name="Sun H."/>
            <person name="Sun S."/>
            <person name="Syed K."/>
            <person name="Tsang A."/>
            <person name="Wiebenga A."/>
            <person name="Young D."/>
            <person name="Pisabarro A."/>
            <person name="Eastwood D.C."/>
            <person name="Martin F."/>
            <person name="Cullen D."/>
            <person name="Grigoriev I.V."/>
            <person name="Hibbett D.S."/>
        </authorList>
    </citation>
    <scope>NUCLEOTIDE SEQUENCE [LARGE SCALE GENOMIC DNA]</scope>
    <source>
        <strain evidence="2 3">MD-104</strain>
    </source>
</reference>
<organism evidence="2 3">
    <name type="scientific">Wolfiporia cocos (strain MD-104)</name>
    <name type="common">Brown rot fungus</name>
    <dbReference type="NCBI Taxonomy" id="742152"/>
    <lineage>
        <taxon>Eukaryota</taxon>
        <taxon>Fungi</taxon>
        <taxon>Dikarya</taxon>
        <taxon>Basidiomycota</taxon>
        <taxon>Agaricomycotina</taxon>
        <taxon>Agaricomycetes</taxon>
        <taxon>Polyporales</taxon>
        <taxon>Phaeolaceae</taxon>
        <taxon>Wolfiporia</taxon>
    </lineage>
</organism>
<name>A0A2H3J1S6_WOLCO</name>
<dbReference type="Proteomes" id="UP000218811">
    <property type="component" value="Unassembled WGS sequence"/>
</dbReference>
<dbReference type="AlphaFoldDB" id="A0A2H3J1S6"/>
<evidence type="ECO:0000313" key="2">
    <source>
        <dbReference type="EMBL" id="PCH36210.1"/>
    </source>
</evidence>
<keyword evidence="3" id="KW-1185">Reference proteome</keyword>
<gene>
    <name evidence="2" type="ORF">WOLCODRAFT_156923</name>
</gene>
<sequence length="201" mass="20990">MSRRILADAALFAAHARPSFAASFSVWGLRVEILCHELEADSVSAPSGAGPVPSWKSLMRPRALLLAIMLRAPHGGFPDDMATDYSTLPSRARVRNLDPASGPLGGCGSEQPSGARSGADEWAGTARAASATYGHIWTDQCVRTAGAQPPGCVLCRAGDFPSRRAARATPVPRLAPLTIRATRTARAYPPGAGHNAAPCIP</sequence>
<proteinExistence type="predicted"/>
<evidence type="ECO:0000256" key="1">
    <source>
        <dbReference type="SAM" id="MobiDB-lite"/>
    </source>
</evidence>
<protein>
    <submittedName>
        <fullName evidence="2">Uncharacterized protein</fullName>
    </submittedName>
</protein>